<evidence type="ECO:0000259" key="2">
    <source>
        <dbReference type="Pfam" id="PF14200"/>
    </source>
</evidence>
<feature type="signal peptide" evidence="1">
    <location>
        <begin position="1"/>
        <end position="25"/>
    </location>
</feature>
<sequence length="294" mass="31745">MGMKSLSVALAAIALGAVTVAPASAANGNNIVEIKSMAYGECLQAGQEPHDTQIVACTGADEQRWEVVLVDGNRHLLRNVANRECLSERFGFYWCDDELAHGFAVSMPDVPGAVRIKFGDGEAYLTALTWQNGERDVLVQSPTDQAEQRWLVRTVGMTQPLPDTSGQTVRIRAADGDRFGCISLTGSSLVPAQCTDSPAQKFQRIEAAGGRTALRSVANGKCVAVRSADAVVPEVVSDCVPGDVLQQWSIEPTKLGSARLRQVAADKFLTPGTGWMFLTTHWSDTWQQWELQPA</sequence>
<dbReference type="InterPro" id="IPR000772">
    <property type="entry name" value="Ricin_B_lectin"/>
</dbReference>
<dbReference type="Proteomes" id="UP000198583">
    <property type="component" value="Unassembled WGS sequence"/>
</dbReference>
<keyword evidence="4" id="KW-1185">Reference proteome</keyword>
<dbReference type="SUPFAM" id="SSF50370">
    <property type="entry name" value="Ricin B-like lectins"/>
    <property type="match status" value="2"/>
</dbReference>
<dbReference type="PROSITE" id="PS50231">
    <property type="entry name" value="RICIN_B_LECTIN"/>
    <property type="match status" value="1"/>
</dbReference>
<gene>
    <name evidence="3" type="ORF">SAMN04488564_105423</name>
</gene>
<proteinExistence type="predicted"/>
<protein>
    <recommendedName>
        <fullName evidence="2">Ricin B lectin domain-containing protein</fullName>
    </recommendedName>
</protein>
<dbReference type="Gene3D" id="2.80.10.50">
    <property type="match status" value="2"/>
</dbReference>
<evidence type="ECO:0000256" key="1">
    <source>
        <dbReference type="SAM" id="SignalP"/>
    </source>
</evidence>
<accession>A0A1I6ETT9</accession>
<dbReference type="RefSeq" id="WP_093597436.1">
    <property type="nucleotide sequence ID" value="NZ_FOYL01000005.1"/>
</dbReference>
<dbReference type="CDD" id="cd00161">
    <property type="entry name" value="beta-trefoil_Ricin-like"/>
    <property type="match status" value="1"/>
</dbReference>
<feature type="chain" id="PRO_5011482241" description="Ricin B lectin domain-containing protein" evidence="1">
    <location>
        <begin position="26"/>
        <end position="294"/>
    </location>
</feature>
<evidence type="ECO:0000313" key="3">
    <source>
        <dbReference type="EMBL" id="SFR21017.1"/>
    </source>
</evidence>
<name>A0A1I6ETT9_9PSEU</name>
<dbReference type="OrthoDB" id="3682455at2"/>
<reference evidence="4" key="1">
    <citation type="submission" date="2016-10" db="EMBL/GenBank/DDBJ databases">
        <authorList>
            <person name="Varghese N."/>
            <person name="Submissions S."/>
        </authorList>
    </citation>
    <scope>NUCLEOTIDE SEQUENCE [LARGE SCALE GENOMIC DNA]</scope>
    <source>
        <strain evidence="4">DSM 44232</strain>
    </source>
</reference>
<feature type="domain" description="Ricin B lectin" evidence="2">
    <location>
        <begin position="199"/>
        <end position="270"/>
    </location>
</feature>
<dbReference type="AlphaFoldDB" id="A0A1I6ETT9"/>
<dbReference type="EMBL" id="FOYL01000005">
    <property type="protein sequence ID" value="SFR21017.1"/>
    <property type="molecule type" value="Genomic_DNA"/>
</dbReference>
<evidence type="ECO:0000313" key="4">
    <source>
        <dbReference type="Proteomes" id="UP000198583"/>
    </source>
</evidence>
<dbReference type="InterPro" id="IPR035992">
    <property type="entry name" value="Ricin_B-like_lectins"/>
</dbReference>
<organism evidence="3 4">
    <name type="scientific">Lentzea waywayandensis</name>
    <dbReference type="NCBI Taxonomy" id="84724"/>
    <lineage>
        <taxon>Bacteria</taxon>
        <taxon>Bacillati</taxon>
        <taxon>Actinomycetota</taxon>
        <taxon>Actinomycetes</taxon>
        <taxon>Pseudonocardiales</taxon>
        <taxon>Pseudonocardiaceae</taxon>
        <taxon>Lentzea</taxon>
    </lineage>
</organism>
<dbReference type="Pfam" id="PF14200">
    <property type="entry name" value="RicinB_lectin_2"/>
    <property type="match status" value="1"/>
</dbReference>
<keyword evidence="1" id="KW-0732">Signal</keyword>